<accession>A0ABU2SDM6</accession>
<evidence type="ECO:0000313" key="2">
    <source>
        <dbReference type="EMBL" id="MDT0446180.1"/>
    </source>
</evidence>
<organism evidence="2 3">
    <name type="scientific">Streptomyces johnsoniae</name>
    <dbReference type="NCBI Taxonomy" id="3075532"/>
    <lineage>
        <taxon>Bacteria</taxon>
        <taxon>Bacillati</taxon>
        <taxon>Actinomycetota</taxon>
        <taxon>Actinomycetes</taxon>
        <taxon>Kitasatosporales</taxon>
        <taxon>Streptomycetaceae</taxon>
        <taxon>Streptomyces</taxon>
    </lineage>
</organism>
<dbReference type="Proteomes" id="UP001183615">
    <property type="component" value="Unassembled WGS sequence"/>
</dbReference>
<evidence type="ECO:0000313" key="3">
    <source>
        <dbReference type="Proteomes" id="UP001183615"/>
    </source>
</evidence>
<comment type="caution">
    <text evidence="2">The sequence shown here is derived from an EMBL/GenBank/DDBJ whole genome shotgun (WGS) entry which is preliminary data.</text>
</comment>
<feature type="compositionally biased region" description="Basic and acidic residues" evidence="1">
    <location>
        <begin position="1"/>
        <end position="27"/>
    </location>
</feature>
<protein>
    <submittedName>
        <fullName evidence="2">Antitoxin</fullName>
    </submittedName>
</protein>
<name>A0ABU2SDM6_9ACTN</name>
<proteinExistence type="predicted"/>
<dbReference type="InterPro" id="IPR028037">
    <property type="entry name" value="Antitoxin_Rv0909/MT0933"/>
</dbReference>
<evidence type="ECO:0000256" key="1">
    <source>
        <dbReference type="SAM" id="MobiDB-lite"/>
    </source>
</evidence>
<feature type="region of interest" description="Disordered" evidence="1">
    <location>
        <begin position="1"/>
        <end position="71"/>
    </location>
</feature>
<feature type="compositionally biased region" description="Basic and acidic residues" evidence="1">
    <location>
        <begin position="59"/>
        <end position="71"/>
    </location>
</feature>
<sequence length="71" mass="7680">MSFINRLKDKLSQNRDKVETGMDKAARAADSATKGKYRGRIETGAKKAKGAIGRFAQGDGRRDEGEGGGHR</sequence>
<dbReference type="EMBL" id="JAVREV010000017">
    <property type="protein sequence ID" value="MDT0446180.1"/>
    <property type="molecule type" value="Genomic_DNA"/>
</dbReference>
<gene>
    <name evidence="2" type="ORF">RM779_26815</name>
</gene>
<dbReference type="RefSeq" id="WP_311620338.1">
    <property type="nucleotide sequence ID" value="NZ_JAVREV010000017.1"/>
</dbReference>
<reference evidence="3" key="1">
    <citation type="submission" date="2023-07" db="EMBL/GenBank/DDBJ databases">
        <title>30 novel species of actinomycetes from the DSMZ collection.</title>
        <authorList>
            <person name="Nouioui I."/>
        </authorList>
    </citation>
    <scope>NUCLEOTIDE SEQUENCE [LARGE SCALE GENOMIC DNA]</scope>
    <source>
        <strain evidence="3">DSM 41886</strain>
    </source>
</reference>
<keyword evidence="3" id="KW-1185">Reference proteome</keyword>
<dbReference type="Pfam" id="PF14013">
    <property type="entry name" value="MT0933_antitox"/>
    <property type="match status" value="1"/>
</dbReference>